<feature type="non-terminal residue" evidence="2">
    <location>
        <position position="87"/>
    </location>
</feature>
<accession>A0A382JN45</accession>
<evidence type="ECO:0000256" key="1">
    <source>
        <dbReference type="SAM" id="MobiDB-lite"/>
    </source>
</evidence>
<proteinExistence type="predicted"/>
<feature type="non-terminal residue" evidence="2">
    <location>
        <position position="1"/>
    </location>
</feature>
<sequence length="87" mass="9351">FPSRTSAASSRCCLARTAWCTSASWPTSASRRPRTSSRTATKSGSSASAWTTRAASSCRAKPRWRIARLSSATTRTVTSRPATTPRN</sequence>
<feature type="region of interest" description="Disordered" evidence="1">
    <location>
        <begin position="24"/>
        <end position="56"/>
    </location>
</feature>
<organism evidence="2">
    <name type="scientific">marine metagenome</name>
    <dbReference type="NCBI Taxonomy" id="408172"/>
    <lineage>
        <taxon>unclassified sequences</taxon>
        <taxon>metagenomes</taxon>
        <taxon>ecological metagenomes</taxon>
    </lineage>
</organism>
<dbReference type="EMBL" id="UINC01075227">
    <property type="protein sequence ID" value="SVC13198.1"/>
    <property type="molecule type" value="Genomic_DNA"/>
</dbReference>
<name>A0A382JN45_9ZZZZ</name>
<protein>
    <submittedName>
        <fullName evidence="2">Uncharacterized protein</fullName>
    </submittedName>
</protein>
<dbReference type="AlphaFoldDB" id="A0A382JN45"/>
<evidence type="ECO:0000313" key="2">
    <source>
        <dbReference type="EMBL" id="SVC13198.1"/>
    </source>
</evidence>
<reference evidence="2" key="1">
    <citation type="submission" date="2018-05" db="EMBL/GenBank/DDBJ databases">
        <authorList>
            <person name="Lanie J.A."/>
            <person name="Ng W.-L."/>
            <person name="Kazmierczak K.M."/>
            <person name="Andrzejewski T.M."/>
            <person name="Davidsen T.M."/>
            <person name="Wayne K.J."/>
            <person name="Tettelin H."/>
            <person name="Glass J.I."/>
            <person name="Rusch D."/>
            <person name="Podicherti R."/>
            <person name="Tsui H.-C.T."/>
            <person name="Winkler M.E."/>
        </authorList>
    </citation>
    <scope>NUCLEOTIDE SEQUENCE</scope>
</reference>
<gene>
    <name evidence="2" type="ORF">METZ01_LOCUS266052</name>
</gene>